<evidence type="ECO:0000313" key="2">
    <source>
        <dbReference type="EMBL" id="WCT14463.1"/>
    </source>
</evidence>
<dbReference type="InterPro" id="IPR045748">
    <property type="entry name" value="DcaP"/>
</dbReference>
<evidence type="ECO:0000256" key="1">
    <source>
        <dbReference type="SAM" id="SignalP"/>
    </source>
</evidence>
<dbReference type="RefSeq" id="WP_273632963.1">
    <property type="nucleotide sequence ID" value="NZ_CP117167.1"/>
</dbReference>
<accession>A0ABY7TDL2</accession>
<reference evidence="2 3" key="1">
    <citation type="submission" date="2023-02" db="EMBL/GenBank/DDBJ databases">
        <title>Genome sequence of Mucilaginibacter jinjuensis strain KACC 16571.</title>
        <authorList>
            <person name="Kim S."/>
            <person name="Heo J."/>
            <person name="Kwon S.-W."/>
        </authorList>
    </citation>
    <scope>NUCLEOTIDE SEQUENCE [LARGE SCALE GENOMIC DNA]</scope>
    <source>
        <strain evidence="2 3">KACC 16571</strain>
    </source>
</reference>
<name>A0ABY7TDL2_9SPHI</name>
<keyword evidence="1" id="KW-0732">Signal</keyword>
<protein>
    <submittedName>
        <fullName evidence="2">DcaP family trimeric outer membrane transporter</fullName>
    </submittedName>
</protein>
<proteinExistence type="predicted"/>
<evidence type="ECO:0000313" key="3">
    <source>
        <dbReference type="Proteomes" id="UP001216139"/>
    </source>
</evidence>
<dbReference type="Pfam" id="PF19577">
    <property type="entry name" value="DcaP"/>
    <property type="match status" value="1"/>
</dbReference>
<gene>
    <name evidence="2" type="ORF">PQO05_11015</name>
</gene>
<dbReference type="SUPFAM" id="SSF56935">
    <property type="entry name" value="Porins"/>
    <property type="match status" value="1"/>
</dbReference>
<sequence length="413" mass="46543">MKIPLSNETKMACMTTAFLLVVTGVSRAQNTTPPPPPEKQKSMEIYGFIQTDAGYDFNQINPNWFDVVRPTQLPSYANQYGTNGNTYFSVRQTRLGFKNYFDTPLGELKTTFEFELFGTGVDAGQTTFRLRHAYAELGKFGVGQYWSPFMDIDVFPNTLEYWGPSGMVFFRNLQIRYMPIQGDTKLTFALERPGASADQGVYSDRIELKGVNTRFPLPDFSAEFRQGAKWGYVELAGIVRRINWEDQNNDQYDLSGGTFGWGLNFSTNLKLGKGDVFRGQAVYGEGIENYMNDAPVDIGIKNQLSNPTQPVKGVTLPIVGIVAFLDHTWSPKFTTSLGYSMDKISNSDAQTPDAFKRGQYAAVNLLYTPVKNVMAGVEYQYGSRDNFSDGFSSHISKVQFSFKYNFSQVFYKH</sequence>
<dbReference type="Proteomes" id="UP001216139">
    <property type="component" value="Chromosome"/>
</dbReference>
<keyword evidence="3" id="KW-1185">Reference proteome</keyword>
<organism evidence="2 3">
    <name type="scientific">Mucilaginibacter jinjuensis</name>
    <dbReference type="NCBI Taxonomy" id="1176721"/>
    <lineage>
        <taxon>Bacteria</taxon>
        <taxon>Pseudomonadati</taxon>
        <taxon>Bacteroidota</taxon>
        <taxon>Sphingobacteriia</taxon>
        <taxon>Sphingobacteriales</taxon>
        <taxon>Sphingobacteriaceae</taxon>
        <taxon>Mucilaginibacter</taxon>
    </lineage>
</organism>
<feature type="signal peptide" evidence="1">
    <location>
        <begin position="1"/>
        <end position="28"/>
    </location>
</feature>
<dbReference type="EMBL" id="CP117167">
    <property type="protein sequence ID" value="WCT14463.1"/>
    <property type="molecule type" value="Genomic_DNA"/>
</dbReference>
<feature type="chain" id="PRO_5046683526" evidence="1">
    <location>
        <begin position="29"/>
        <end position="413"/>
    </location>
</feature>